<dbReference type="PANTHER" id="PTHR34009:SF2">
    <property type="entry name" value="PROTEIN STAR"/>
    <property type="match status" value="1"/>
</dbReference>
<dbReference type="GO" id="GO:0005886">
    <property type="term" value="C:plasma membrane"/>
    <property type="evidence" value="ECO:0007669"/>
    <property type="project" value="TreeGrafter"/>
</dbReference>
<evidence type="ECO:0000313" key="2">
    <source>
        <dbReference type="EMBL" id="RDV14875.1"/>
    </source>
</evidence>
<dbReference type="PANTHER" id="PTHR34009">
    <property type="entry name" value="PROTEIN STAR"/>
    <property type="match status" value="1"/>
</dbReference>
<evidence type="ECO:0000259" key="1">
    <source>
        <dbReference type="Pfam" id="PF05050"/>
    </source>
</evidence>
<keyword evidence="2" id="KW-0808">Transferase</keyword>
<feature type="domain" description="Methyltransferase FkbM" evidence="1">
    <location>
        <begin position="55"/>
        <end position="221"/>
    </location>
</feature>
<sequence>MKNKLKRFLVKRLPVGLKNEILKPYIKSNSYYSQEGEDVILERLFEGLQQGFYVDIGAHHPIRFSNTFKFYLKGWRGINIDAMPGSMEEFIKIRPNDINLELPISEEEREAIYYIFNEPALNTFSEEMAESKNGYKNFRIVETRKLKMFPLSTILDKHVPKGTKINFMSVDVEGFDLQVLKSNNWERFQPEVLLVEEVGRTLEEIFKGEVYNYLNDLGYKLISKTYNTLIFRKSE</sequence>
<dbReference type="Pfam" id="PF05050">
    <property type="entry name" value="Methyltransf_21"/>
    <property type="match status" value="1"/>
</dbReference>
<organism evidence="2 3">
    <name type="scientific">Pontibacter diazotrophicus</name>
    <dbReference type="NCBI Taxonomy" id="1400979"/>
    <lineage>
        <taxon>Bacteria</taxon>
        <taxon>Pseudomonadati</taxon>
        <taxon>Bacteroidota</taxon>
        <taxon>Cytophagia</taxon>
        <taxon>Cytophagales</taxon>
        <taxon>Hymenobacteraceae</taxon>
        <taxon>Pontibacter</taxon>
    </lineage>
</organism>
<dbReference type="EMBL" id="QRGR01000012">
    <property type="protein sequence ID" value="RDV14875.1"/>
    <property type="molecule type" value="Genomic_DNA"/>
</dbReference>
<dbReference type="InterPro" id="IPR053202">
    <property type="entry name" value="EGF_Rcpt_Signaling_Reg"/>
</dbReference>
<dbReference type="InterPro" id="IPR029063">
    <property type="entry name" value="SAM-dependent_MTases_sf"/>
</dbReference>
<reference evidence="3" key="1">
    <citation type="submission" date="2018-08" db="EMBL/GenBank/DDBJ databases">
        <authorList>
            <person name="Liu Z.-W."/>
            <person name="Du Z.-J."/>
        </authorList>
    </citation>
    <scope>NUCLEOTIDE SEQUENCE [LARGE SCALE GENOMIC DNA]</scope>
    <source>
        <strain evidence="3">H4X</strain>
    </source>
</reference>
<evidence type="ECO:0000313" key="3">
    <source>
        <dbReference type="Proteomes" id="UP000256708"/>
    </source>
</evidence>
<name>A0A3D8LBV2_9BACT</name>
<dbReference type="GO" id="GO:0005737">
    <property type="term" value="C:cytoplasm"/>
    <property type="evidence" value="ECO:0007669"/>
    <property type="project" value="GOC"/>
</dbReference>
<dbReference type="AlphaFoldDB" id="A0A3D8LBV2"/>
<dbReference type="RefSeq" id="WP_115565987.1">
    <property type="nucleotide sequence ID" value="NZ_QRGR01000012.1"/>
</dbReference>
<accession>A0A3D8LBV2</accession>
<dbReference type="Proteomes" id="UP000256708">
    <property type="component" value="Unassembled WGS sequence"/>
</dbReference>
<proteinExistence type="predicted"/>
<gene>
    <name evidence="2" type="ORF">DXT99_13020</name>
</gene>
<dbReference type="GO" id="GO:0006888">
    <property type="term" value="P:endoplasmic reticulum to Golgi vesicle-mediated transport"/>
    <property type="evidence" value="ECO:0007669"/>
    <property type="project" value="TreeGrafter"/>
</dbReference>
<dbReference type="GO" id="GO:0008168">
    <property type="term" value="F:methyltransferase activity"/>
    <property type="evidence" value="ECO:0007669"/>
    <property type="project" value="UniProtKB-KW"/>
</dbReference>
<dbReference type="OrthoDB" id="9801609at2"/>
<dbReference type="SUPFAM" id="SSF53335">
    <property type="entry name" value="S-adenosyl-L-methionine-dependent methyltransferases"/>
    <property type="match status" value="1"/>
</dbReference>
<dbReference type="GO" id="GO:0032259">
    <property type="term" value="P:methylation"/>
    <property type="evidence" value="ECO:0007669"/>
    <property type="project" value="UniProtKB-KW"/>
</dbReference>
<keyword evidence="3" id="KW-1185">Reference proteome</keyword>
<keyword evidence="2" id="KW-0489">Methyltransferase</keyword>
<dbReference type="InterPro" id="IPR006342">
    <property type="entry name" value="FkbM_mtfrase"/>
</dbReference>
<protein>
    <submittedName>
        <fullName evidence="2">FkbM family methyltransferase</fullName>
    </submittedName>
</protein>
<dbReference type="Gene3D" id="3.40.50.150">
    <property type="entry name" value="Vaccinia Virus protein VP39"/>
    <property type="match status" value="1"/>
</dbReference>
<dbReference type="GO" id="GO:0016197">
    <property type="term" value="P:endosomal transport"/>
    <property type="evidence" value="ECO:0007669"/>
    <property type="project" value="TreeGrafter"/>
</dbReference>
<comment type="caution">
    <text evidence="2">The sequence shown here is derived from an EMBL/GenBank/DDBJ whole genome shotgun (WGS) entry which is preliminary data.</text>
</comment>